<dbReference type="Proteomes" id="UP000438429">
    <property type="component" value="Unassembled WGS sequence"/>
</dbReference>
<dbReference type="AlphaFoldDB" id="A0A6A4S259"/>
<dbReference type="EMBL" id="VEVO01000019">
    <property type="protein sequence ID" value="KAF0026248.1"/>
    <property type="molecule type" value="Genomic_DNA"/>
</dbReference>
<feature type="compositionally biased region" description="Basic and acidic residues" evidence="1">
    <location>
        <begin position="68"/>
        <end position="90"/>
    </location>
</feature>
<accession>A0A6A4S259</accession>
<evidence type="ECO:0000256" key="1">
    <source>
        <dbReference type="SAM" id="MobiDB-lite"/>
    </source>
</evidence>
<sequence length="104" mass="10954">MCSSNPGLVDTPVDGATGLLPRQRVEFPALDTTGPIGSTSPGIPTCFRTLSTSEDGAWHGDLNVRRWEDDGAGREASLRGSKVDGGRDSDGQLTRPNQYPGPLS</sequence>
<protein>
    <submittedName>
        <fullName evidence="2">Uncharacterized protein</fullName>
    </submittedName>
</protein>
<evidence type="ECO:0000313" key="3">
    <source>
        <dbReference type="Proteomes" id="UP000438429"/>
    </source>
</evidence>
<gene>
    <name evidence="2" type="ORF">F2P81_020985</name>
</gene>
<reference evidence="2 3" key="1">
    <citation type="submission" date="2019-06" db="EMBL/GenBank/DDBJ databases">
        <title>Draft genomes of female and male turbot (Scophthalmus maximus).</title>
        <authorList>
            <person name="Xu H."/>
            <person name="Xu X.-W."/>
            <person name="Shao C."/>
            <person name="Chen S."/>
        </authorList>
    </citation>
    <scope>NUCLEOTIDE SEQUENCE [LARGE SCALE GENOMIC DNA]</scope>
    <source>
        <strain evidence="2">Ysfricsl-2016a</strain>
        <tissue evidence="2">Blood</tissue>
    </source>
</reference>
<comment type="caution">
    <text evidence="2">The sequence shown here is derived from an EMBL/GenBank/DDBJ whole genome shotgun (WGS) entry which is preliminary data.</text>
</comment>
<name>A0A6A4S259_SCOMX</name>
<organism evidence="2 3">
    <name type="scientific">Scophthalmus maximus</name>
    <name type="common">Turbot</name>
    <name type="synonym">Psetta maxima</name>
    <dbReference type="NCBI Taxonomy" id="52904"/>
    <lineage>
        <taxon>Eukaryota</taxon>
        <taxon>Metazoa</taxon>
        <taxon>Chordata</taxon>
        <taxon>Craniata</taxon>
        <taxon>Vertebrata</taxon>
        <taxon>Euteleostomi</taxon>
        <taxon>Actinopterygii</taxon>
        <taxon>Neopterygii</taxon>
        <taxon>Teleostei</taxon>
        <taxon>Neoteleostei</taxon>
        <taxon>Acanthomorphata</taxon>
        <taxon>Carangaria</taxon>
        <taxon>Pleuronectiformes</taxon>
        <taxon>Pleuronectoidei</taxon>
        <taxon>Scophthalmidae</taxon>
        <taxon>Scophthalmus</taxon>
    </lineage>
</organism>
<feature type="region of interest" description="Disordered" evidence="1">
    <location>
        <begin position="68"/>
        <end position="104"/>
    </location>
</feature>
<feature type="region of interest" description="Disordered" evidence="1">
    <location>
        <begin position="1"/>
        <end position="20"/>
    </location>
</feature>
<proteinExistence type="predicted"/>
<evidence type="ECO:0000313" key="2">
    <source>
        <dbReference type="EMBL" id="KAF0026248.1"/>
    </source>
</evidence>